<protein>
    <submittedName>
        <fullName evidence="1">Uncharacterized protein</fullName>
    </submittedName>
</protein>
<evidence type="ECO:0000313" key="1">
    <source>
        <dbReference type="EMBL" id="KAL3804936.1"/>
    </source>
</evidence>
<accession>A0ABD3QZD5</accession>
<dbReference type="SUPFAM" id="SSF52047">
    <property type="entry name" value="RNI-like"/>
    <property type="match status" value="1"/>
</dbReference>
<gene>
    <name evidence="1" type="ORF">ACHAW5_006793</name>
</gene>
<reference evidence="1 2" key="1">
    <citation type="submission" date="2024-10" db="EMBL/GenBank/DDBJ databases">
        <title>Updated reference genomes for cyclostephanoid diatoms.</title>
        <authorList>
            <person name="Roberts W.R."/>
            <person name="Alverson A.J."/>
        </authorList>
    </citation>
    <scope>NUCLEOTIDE SEQUENCE [LARGE SCALE GENOMIC DNA]</scope>
    <source>
        <strain evidence="1 2">AJA276-08</strain>
    </source>
</reference>
<dbReference type="InterPro" id="IPR032675">
    <property type="entry name" value="LRR_dom_sf"/>
</dbReference>
<dbReference type="Gene3D" id="3.80.10.10">
    <property type="entry name" value="Ribonuclease Inhibitor"/>
    <property type="match status" value="1"/>
</dbReference>
<keyword evidence="2" id="KW-1185">Reference proteome</keyword>
<dbReference type="Proteomes" id="UP001530315">
    <property type="component" value="Unassembled WGS sequence"/>
</dbReference>
<name>A0ABD3QZD5_9STRA</name>
<sequence length="76" mass="8636">MTNEMVAALKNTLVNNSSLRVLDLKGIDDVTDMGWSAFSAVLHYPKSVLKRMDLNVNDIDDKHHLCWLCGIHQHFV</sequence>
<dbReference type="EMBL" id="JALLAZ020000064">
    <property type="protein sequence ID" value="KAL3804936.1"/>
    <property type="molecule type" value="Genomic_DNA"/>
</dbReference>
<proteinExistence type="predicted"/>
<dbReference type="AlphaFoldDB" id="A0ABD3QZD5"/>
<organism evidence="1 2">
    <name type="scientific">Stephanodiscus triporus</name>
    <dbReference type="NCBI Taxonomy" id="2934178"/>
    <lineage>
        <taxon>Eukaryota</taxon>
        <taxon>Sar</taxon>
        <taxon>Stramenopiles</taxon>
        <taxon>Ochrophyta</taxon>
        <taxon>Bacillariophyta</taxon>
        <taxon>Coscinodiscophyceae</taxon>
        <taxon>Thalassiosirophycidae</taxon>
        <taxon>Stephanodiscales</taxon>
        <taxon>Stephanodiscaceae</taxon>
        <taxon>Stephanodiscus</taxon>
    </lineage>
</organism>
<comment type="caution">
    <text evidence="1">The sequence shown here is derived from an EMBL/GenBank/DDBJ whole genome shotgun (WGS) entry which is preliminary data.</text>
</comment>
<evidence type="ECO:0000313" key="2">
    <source>
        <dbReference type="Proteomes" id="UP001530315"/>
    </source>
</evidence>